<keyword evidence="6" id="KW-1185">Reference proteome</keyword>
<evidence type="ECO:0000256" key="1">
    <source>
        <dbReference type="ARBA" id="ARBA00004196"/>
    </source>
</evidence>
<dbReference type="PANTHER" id="PTHR35936">
    <property type="entry name" value="MEMBRANE-BOUND LYTIC MUREIN TRANSGLYCOSYLASE F"/>
    <property type="match status" value="1"/>
</dbReference>
<dbReference type="SUPFAM" id="SSF53850">
    <property type="entry name" value="Periplasmic binding protein-like II"/>
    <property type="match status" value="2"/>
</dbReference>
<dbReference type="Pfam" id="PF00497">
    <property type="entry name" value="SBP_bac_3"/>
    <property type="match status" value="1"/>
</dbReference>
<evidence type="ECO:0000313" key="5">
    <source>
        <dbReference type="EMBL" id="MCR6546539.1"/>
    </source>
</evidence>
<proteinExistence type="inferred from homology"/>
<comment type="subcellular location">
    <subcellularLocation>
        <location evidence="1">Cell envelope</location>
    </subcellularLocation>
</comment>
<dbReference type="Proteomes" id="UP001524944">
    <property type="component" value="Unassembled WGS sequence"/>
</dbReference>
<dbReference type="RefSeq" id="WP_257913901.1">
    <property type="nucleotide sequence ID" value="NZ_JANPWE010000008.1"/>
</dbReference>
<evidence type="ECO:0000256" key="2">
    <source>
        <dbReference type="ARBA" id="ARBA00010333"/>
    </source>
</evidence>
<dbReference type="Gene3D" id="3.40.190.10">
    <property type="entry name" value="Periplasmic binding protein-like II"/>
    <property type="match status" value="2"/>
</dbReference>
<evidence type="ECO:0000313" key="6">
    <source>
        <dbReference type="Proteomes" id="UP001524944"/>
    </source>
</evidence>
<dbReference type="PANTHER" id="PTHR35936:SF17">
    <property type="entry name" value="ARGININE-BINDING EXTRACELLULAR PROTEIN ARTP"/>
    <property type="match status" value="1"/>
</dbReference>
<reference evidence="5 6" key="1">
    <citation type="submission" date="2022-08" db="EMBL/GenBank/DDBJ databases">
        <title>Proteogenomics of the novel Dehalobacterium formicoaceticum strain EZ94 highlights a key role of methyltransferases during anaerobic dichloromethane degradation.</title>
        <authorList>
            <person name="Wasmund K."/>
        </authorList>
    </citation>
    <scope>NUCLEOTIDE SEQUENCE [LARGE SCALE GENOMIC DNA]</scope>
    <source>
        <strain evidence="5 6">EZ94</strain>
    </source>
</reference>
<dbReference type="InterPro" id="IPR001638">
    <property type="entry name" value="Solute-binding_3/MltF_N"/>
</dbReference>
<dbReference type="EMBL" id="JANPWE010000008">
    <property type="protein sequence ID" value="MCR6546539.1"/>
    <property type="molecule type" value="Genomic_DNA"/>
</dbReference>
<gene>
    <name evidence="5" type="ORF">NVS47_13635</name>
</gene>
<accession>A0ABT1Y6N0</accession>
<protein>
    <submittedName>
        <fullName evidence="5">Transporter substrate-binding domain-containing protein</fullName>
    </submittedName>
</protein>
<evidence type="ECO:0000259" key="4">
    <source>
        <dbReference type="Pfam" id="PF00497"/>
    </source>
</evidence>
<evidence type="ECO:0000256" key="3">
    <source>
        <dbReference type="ARBA" id="ARBA00022729"/>
    </source>
</evidence>
<comment type="caution">
    <text evidence="5">The sequence shown here is derived from an EMBL/GenBank/DDBJ whole genome shotgun (WGS) entry which is preliminary data.</text>
</comment>
<name>A0ABT1Y6N0_9FIRM</name>
<feature type="domain" description="Solute-binding protein family 3/N-terminal" evidence="4">
    <location>
        <begin position="151"/>
        <end position="242"/>
    </location>
</feature>
<dbReference type="PROSITE" id="PS01039">
    <property type="entry name" value="SBP_BACTERIAL_3"/>
    <property type="match status" value="1"/>
</dbReference>
<organism evidence="5 6">
    <name type="scientific">Dehalobacterium formicoaceticum</name>
    <dbReference type="NCBI Taxonomy" id="51515"/>
    <lineage>
        <taxon>Bacteria</taxon>
        <taxon>Bacillati</taxon>
        <taxon>Bacillota</taxon>
        <taxon>Clostridia</taxon>
        <taxon>Eubacteriales</taxon>
        <taxon>Peptococcaceae</taxon>
        <taxon>Dehalobacterium</taxon>
    </lineage>
</organism>
<dbReference type="InterPro" id="IPR018313">
    <property type="entry name" value="SBP_3_CS"/>
</dbReference>
<keyword evidence="3" id="KW-0732">Signal</keyword>
<sequence length="243" mass="27576">MIIEEKTSKMRSLSDFKNATFAIVEGMVYDEWVLKLLPEAHFHYFRSINDCLTALRNGDVEVFPYEDAMLRYISANLHESFKIVNIDNVKFDDYGFAVNFNRPDLKKAIDDTIAEIKVNGIYEEMIKRWFPKVGATGIMPKIELTGKNGTLKLGTSAVERPFTFIVGDKVTTGFDIELAKRICSRLDMDLEITDILFSELIASLVSGEVDMIGAAVIITEERAKKVLFSEPYFQGKMAFLVKL</sequence>
<comment type="similarity">
    <text evidence="2">Belongs to the bacterial solute-binding protein 3 family.</text>
</comment>